<dbReference type="Gene3D" id="1.10.10.10">
    <property type="entry name" value="Winged helix-like DNA-binding domain superfamily/Winged helix DNA-binding domain"/>
    <property type="match status" value="1"/>
</dbReference>
<gene>
    <name evidence="5" type="ORF">MCOS_LOCUS5532</name>
</gene>
<feature type="region of interest" description="Disordered" evidence="3">
    <location>
        <begin position="498"/>
        <end position="552"/>
    </location>
</feature>
<keyword evidence="2" id="KW-0560">Oxidoreductase</keyword>
<dbReference type="InterPro" id="IPR036188">
    <property type="entry name" value="FAD/NAD-bd_sf"/>
</dbReference>
<dbReference type="Gene3D" id="3.90.660.10">
    <property type="match status" value="1"/>
</dbReference>
<feature type="domain" description="Amine oxidase" evidence="4">
    <location>
        <begin position="774"/>
        <end position="1046"/>
    </location>
</feature>
<evidence type="ECO:0000313" key="5">
    <source>
        <dbReference type="EMBL" id="VDD79529.1"/>
    </source>
</evidence>
<feature type="compositionally biased region" description="Basic and acidic residues" evidence="3">
    <location>
        <begin position="63"/>
        <end position="78"/>
    </location>
</feature>
<feature type="region of interest" description="Disordered" evidence="3">
    <location>
        <begin position="270"/>
        <end position="296"/>
    </location>
</feature>
<keyword evidence="6" id="KW-1185">Reference proteome</keyword>
<dbReference type="PANTHER" id="PTHR10742">
    <property type="entry name" value="FLAVIN MONOAMINE OXIDASE"/>
    <property type="match status" value="1"/>
</dbReference>
<feature type="compositionally biased region" description="Basic residues" evidence="3">
    <location>
        <begin position="1"/>
        <end position="10"/>
    </location>
</feature>
<protein>
    <recommendedName>
        <fullName evidence="4">Amine oxidase domain-containing protein</fullName>
    </recommendedName>
</protein>
<dbReference type="GO" id="GO:0006338">
    <property type="term" value="P:chromatin remodeling"/>
    <property type="evidence" value="ECO:0007669"/>
    <property type="project" value="TreeGrafter"/>
</dbReference>
<dbReference type="EMBL" id="UXSR01005199">
    <property type="protein sequence ID" value="VDD79529.1"/>
    <property type="molecule type" value="Genomic_DNA"/>
</dbReference>
<dbReference type="InterPro" id="IPR002937">
    <property type="entry name" value="Amino_oxidase"/>
</dbReference>
<dbReference type="InterPro" id="IPR050281">
    <property type="entry name" value="Flavin_monoamine_oxidase"/>
</dbReference>
<dbReference type="PANTHER" id="PTHR10742:SF386">
    <property type="entry name" value="LYSINE-SPECIFIC HISTONE DEMETHYLASE 1A"/>
    <property type="match status" value="1"/>
</dbReference>
<name>A0A158QU02_MESCO</name>
<dbReference type="STRING" id="53468.A0A158QU02"/>
<evidence type="ECO:0000256" key="1">
    <source>
        <dbReference type="ARBA" id="ARBA00005995"/>
    </source>
</evidence>
<dbReference type="GO" id="GO:0003682">
    <property type="term" value="F:chromatin binding"/>
    <property type="evidence" value="ECO:0007669"/>
    <property type="project" value="TreeGrafter"/>
</dbReference>
<dbReference type="SUPFAM" id="SSF46689">
    <property type="entry name" value="Homeodomain-like"/>
    <property type="match status" value="1"/>
</dbReference>
<dbReference type="InterPro" id="IPR009057">
    <property type="entry name" value="Homeodomain-like_sf"/>
</dbReference>
<dbReference type="GO" id="GO:0016491">
    <property type="term" value="F:oxidoreductase activity"/>
    <property type="evidence" value="ECO:0007669"/>
    <property type="project" value="UniProtKB-KW"/>
</dbReference>
<feature type="domain" description="Amine oxidase" evidence="4">
    <location>
        <begin position="315"/>
        <end position="421"/>
    </location>
</feature>
<reference evidence="5 6" key="1">
    <citation type="submission" date="2018-10" db="EMBL/GenBank/DDBJ databases">
        <authorList>
            <consortium name="Pathogen Informatics"/>
        </authorList>
    </citation>
    <scope>NUCLEOTIDE SEQUENCE [LARGE SCALE GENOMIC DNA]</scope>
</reference>
<organism evidence="5 6">
    <name type="scientific">Mesocestoides corti</name>
    <name type="common">Flatworm</name>
    <dbReference type="NCBI Taxonomy" id="53468"/>
    <lineage>
        <taxon>Eukaryota</taxon>
        <taxon>Metazoa</taxon>
        <taxon>Spiralia</taxon>
        <taxon>Lophotrochozoa</taxon>
        <taxon>Platyhelminthes</taxon>
        <taxon>Cestoda</taxon>
        <taxon>Eucestoda</taxon>
        <taxon>Cyclophyllidea</taxon>
        <taxon>Mesocestoididae</taxon>
        <taxon>Mesocestoides</taxon>
    </lineage>
</organism>
<evidence type="ECO:0000259" key="4">
    <source>
        <dbReference type="Pfam" id="PF01593"/>
    </source>
</evidence>
<accession>A0A158QU02</accession>
<dbReference type="SUPFAM" id="SSF54373">
    <property type="entry name" value="FAD-linked reductases, C-terminal domain"/>
    <property type="match status" value="1"/>
</dbReference>
<feature type="compositionally biased region" description="Acidic residues" evidence="3">
    <location>
        <begin position="50"/>
        <end position="59"/>
    </location>
</feature>
<feature type="compositionally biased region" description="Low complexity" evidence="3">
    <location>
        <begin position="527"/>
        <end position="552"/>
    </location>
</feature>
<sequence length="1073" mass="116580">MPRGRPRRNRKLENVTLQNNGPGDDIVVTEGSETEARAEEACDAPVDTQTAEEDGEAIDSDTGNDRPAKKKLTEGKIDVDEDLESDDVESGDEDAVDDGEDIDISNGMEASRSGQGVVLSTPAEKAADTCRLPPRRLTPDEYALFPFLGTASLQLREAFLVARNAACLLWTEDPTVQVTTDRLMGYLVSSSDERTIRRMYEAGLTSQLPVDHDKGCGSFPPNWNPWATPVARQNLERLSYLVVLFLERFGFINYGAFKVLTAPLTQAVKSMGGGDGESTEKGASRRVAGGRSSEKAGTTNGTVPIKLIVCGAGAAGLIAARQLTYFGAMVTVLEARDRVGGRIWTYKKADQFADLGAMIITGMNGNPSSTLAQQGGLALQPISQWCTLYAPTGRPVSREKDERMEEEFNRLLATAAHLANNQVSSDPNAASLSLGGVIDDLIRYQENHIIPLKTTHRKLVSVLLERKAKTLNEMADARKVIEQAYSAWQACCLKVDSGKPEAVAPSPPPPQPPQSSAGRKKRKRASTESGETSTTDEATTDASAGSSPASKKCCSASVQKSSKSAVPLPHLTSSSPQAKEVNADAEFEKRRLLSDLHRAWKLFDPLQFSLAKINRQLEILAENPPRDVYLTPSERNLVDWHLANLEFANATELKNLSLLHWDQDDAFELGGPHCTVRGGFGQLLDVLTGNNTSNLGGDRLPLKAGAETFSLGNTCGQLELRSSVKAINVIDTGKSVRKHERGVSTYLLIFGIIDVVIRLFDAGVTVESLNTAFSEDEVISYSADAVLCTLPLGVLKKSVSASAQENDKGQTDLASVTAPLFRPPLPQWKVGAIERLGFGILNKVVLFFDRFFWDRSQRFFGCVHDSTERRGELFLFWSITDKPCLIALVAGKAAITLEEELSAKEERSDLKDDSSFLKLPIVSRAMTILRKIFGRDSSTPIPDPLDAYVTRWSADINSRGSYSYVAVGATGDDYDLLAAPLQPHPPAPVYITPEGDVPCTTVPTDATHPPDGGVPRVFFAGEHTCRYYPASVHGAMFSGLREVARIANTFFPGETPVRNHGFTLDVPHVTLVE</sequence>
<evidence type="ECO:0000256" key="3">
    <source>
        <dbReference type="SAM" id="MobiDB-lite"/>
    </source>
</evidence>
<dbReference type="SUPFAM" id="SSF51905">
    <property type="entry name" value="FAD/NAD(P)-binding domain"/>
    <property type="match status" value="2"/>
</dbReference>
<evidence type="ECO:0000256" key="2">
    <source>
        <dbReference type="ARBA" id="ARBA00023002"/>
    </source>
</evidence>
<dbReference type="Pfam" id="PF01593">
    <property type="entry name" value="Amino_oxidase"/>
    <property type="match status" value="2"/>
</dbReference>
<dbReference type="Gene3D" id="3.50.50.60">
    <property type="entry name" value="FAD/NAD(P)-binding domain"/>
    <property type="match status" value="2"/>
</dbReference>
<dbReference type="OrthoDB" id="6275202at2759"/>
<evidence type="ECO:0000313" key="6">
    <source>
        <dbReference type="Proteomes" id="UP000267029"/>
    </source>
</evidence>
<dbReference type="InterPro" id="IPR036388">
    <property type="entry name" value="WH-like_DNA-bd_sf"/>
</dbReference>
<comment type="similarity">
    <text evidence="1">Belongs to the flavin monoamine oxidase family.</text>
</comment>
<dbReference type="Proteomes" id="UP000267029">
    <property type="component" value="Unassembled WGS sequence"/>
</dbReference>
<dbReference type="GO" id="GO:0050660">
    <property type="term" value="F:flavin adenine dinucleotide binding"/>
    <property type="evidence" value="ECO:0007669"/>
    <property type="project" value="TreeGrafter"/>
</dbReference>
<proteinExistence type="inferred from homology"/>
<dbReference type="Gene3D" id="1.10.287.80">
    <property type="entry name" value="ATP synthase, gamma subunit, helix hairpin domain"/>
    <property type="match status" value="1"/>
</dbReference>
<feature type="compositionally biased region" description="Acidic residues" evidence="3">
    <location>
        <begin position="79"/>
        <end position="103"/>
    </location>
</feature>
<feature type="region of interest" description="Disordered" evidence="3">
    <location>
        <begin position="1"/>
        <end position="126"/>
    </location>
</feature>
<dbReference type="AlphaFoldDB" id="A0A158QU02"/>